<dbReference type="GO" id="GO:0016763">
    <property type="term" value="F:pentosyltransferase activity"/>
    <property type="evidence" value="ECO:0007669"/>
    <property type="project" value="TreeGrafter"/>
</dbReference>
<evidence type="ECO:0000313" key="10">
    <source>
        <dbReference type="EMBL" id="RZU41995.1"/>
    </source>
</evidence>
<feature type="transmembrane region" description="Helical" evidence="8">
    <location>
        <begin position="18"/>
        <end position="36"/>
    </location>
</feature>
<evidence type="ECO:0000256" key="2">
    <source>
        <dbReference type="ARBA" id="ARBA00022475"/>
    </source>
</evidence>
<reference evidence="10 11" key="1">
    <citation type="submission" date="2019-02" db="EMBL/GenBank/DDBJ databases">
        <title>Genomic Encyclopedia of Archaeal and Bacterial Type Strains, Phase II (KMG-II): from individual species to whole genera.</title>
        <authorList>
            <person name="Goeker M."/>
        </authorList>
    </citation>
    <scope>NUCLEOTIDE SEQUENCE [LARGE SCALE GENOMIC DNA]</scope>
    <source>
        <strain evidence="10 11">DSM 18101</strain>
    </source>
</reference>
<dbReference type="PANTHER" id="PTHR33908">
    <property type="entry name" value="MANNOSYLTRANSFERASE YKCB-RELATED"/>
    <property type="match status" value="1"/>
</dbReference>
<evidence type="ECO:0000256" key="8">
    <source>
        <dbReference type="SAM" id="Phobius"/>
    </source>
</evidence>
<accession>A0A4Q7YXZ1</accession>
<organism evidence="10 11">
    <name type="scientific">Edaphobacter modestus</name>
    <dbReference type="NCBI Taxonomy" id="388466"/>
    <lineage>
        <taxon>Bacteria</taxon>
        <taxon>Pseudomonadati</taxon>
        <taxon>Acidobacteriota</taxon>
        <taxon>Terriglobia</taxon>
        <taxon>Terriglobales</taxon>
        <taxon>Acidobacteriaceae</taxon>
        <taxon>Edaphobacter</taxon>
    </lineage>
</organism>
<comment type="caution">
    <text evidence="10">The sequence shown here is derived from an EMBL/GenBank/DDBJ whole genome shotgun (WGS) entry which is preliminary data.</text>
</comment>
<feature type="transmembrane region" description="Helical" evidence="8">
    <location>
        <begin position="80"/>
        <end position="100"/>
    </location>
</feature>
<sequence>MKAEDSRAEGDPRAPWRLFWVAFAIRVLYMTLAHTYRIRPFADHFQFGWEAGRIARALVSGHGYANPFQITFMGPTGPTAWVPPAYPLLIAGVFKFFGIYTSASAWVLLFINCILSAFTAMFVWEIAYRCYSRANAVWSGWLWALYPAAMQYAVRWIWEMTLTTFLFTFVLVLALRMRNVNANAADSTGPPNSSQTRHWLLFGLMWGVIALSTSTLLLFLPVCGLWILIGTWNRPHSLRNAILAGVVFLACLTPWEIRNYRVFHAFVPIRGNLGVETYLGNGPGSNGWVMVYDHPNMATNQFELYRQMGEVRYAKMRGDLARAYMRAHPGHFLANTIKRIYFFWVSVPSDAPWALELPRVISYSFISLAGLLGLGLALSRRVPASGLFAWIFVLLPLPYYTVFVQARFRHPLEPIITILAVYLFQSATRSRSRLRTA</sequence>
<evidence type="ECO:0000256" key="4">
    <source>
        <dbReference type="ARBA" id="ARBA00022679"/>
    </source>
</evidence>
<evidence type="ECO:0000256" key="7">
    <source>
        <dbReference type="ARBA" id="ARBA00023136"/>
    </source>
</evidence>
<name>A0A4Q7YXZ1_9BACT</name>
<feature type="transmembrane region" description="Helical" evidence="8">
    <location>
        <begin position="384"/>
        <end position="403"/>
    </location>
</feature>
<feature type="transmembrane region" description="Helical" evidence="8">
    <location>
        <begin position="241"/>
        <end position="257"/>
    </location>
</feature>
<dbReference type="GO" id="GO:0005886">
    <property type="term" value="C:plasma membrane"/>
    <property type="evidence" value="ECO:0007669"/>
    <property type="project" value="UniProtKB-SubCell"/>
</dbReference>
<dbReference type="GO" id="GO:0009103">
    <property type="term" value="P:lipopolysaccharide biosynthetic process"/>
    <property type="evidence" value="ECO:0007669"/>
    <property type="project" value="UniProtKB-ARBA"/>
</dbReference>
<dbReference type="Proteomes" id="UP000292958">
    <property type="component" value="Unassembled WGS sequence"/>
</dbReference>
<evidence type="ECO:0000256" key="6">
    <source>
        <dbReference type="ARBA" id="ARBA00022989"/>
    </source>
</evidence>
<dbReference type="EMBL" id="SHKW01000001">
    <property type="protein sequence ID" value="RZU41995.1"/>
    <property type="molecule type" value="Genomic_DNA"/>
</dbReference>
<evidence type="ECO:0000259" key="9">
    <source>
        <dbReference type="Pfam" id="PF13231"/>
    </source>
</evidence>
<dbReference type="InterPro" id="IPR050297">
    <property type="entry name" value="LipidA_mod_glycosyltrf_83"/>
</dbReference>
<proteinExistence type="predicted"/>
<feature type="transmembrane region" description="Helical" evidence="8">
    <location>
        <begin position="199"/>
        <end position="229"/>
    </location>
</feature>
<feature type="transmembrane region" description="Helical" evidence="8">
    <location>
        <begin position="160"/>
        <end position="178"/>
    </location>
</feature>
<feature type="transmembrane region" description="Helical" evidence="8">
    <location>
        <begin position="106"/>
        <end position="124"/>
    </location>
</feature>
<evidence type="ECO:0000313" key="11">
    <source>
        <dbReference type="Proteomes" id="UP000292958"/>
    </source>
</evidence>
<keyword evidence="11" id="KW-1185">Reference proteome</keyword>
<protein>
    <submittedName>
        <fullName evidence="10">Dolichyl-phosphate-mannose-protein mannosyltransferase</fullName>
    </submittedName>
</protein>
<feature type="transmembrane region" description="Helical" evidence="8">
    <location>
        <begin position="360"/>
        <end position="378"/>
    </location>
</feature>
<dbReference type="PANTHER" id="PTHR33908:SF11">
    <property type="entry name" value="MEMBRANE PROTEIN"/>
    <property type="match status" value="1"/>
</dbReference>
<gene>
    <name evidence="10" type="ORF">BDD14_3537</name>
</gene>
<keyword evidence="4 10" id="KW-0808">Transferase</keyword>
<dbReference type="AlphaFoldDB" id="A0A4Q7YXZ1"/>
<keyword evidence="7 8" id="KW-0472">Membrane</keyword>
<feature type="domain" description="Glycosyltransferase RgtA/B/C/D-like" evidence="9">
    <location>
        <begin position="83"/>
        <end position="255"/>
    </location>
</feature>
<comment type="subcellular location">
    <subcellularLocation>
        <location evidence="1">Cell membrane</location>
        <topology evidence="1">Multi-pass membrane protein</topology>
    </subcellularLocation>
</comment>
<keyword evidence="5 8" id="KW-0812">Transmembrane</keyword>
<keyword evidence="3 10" id="KW-0328">Glycosyltransferase</keyword>
<dbReference type="Pfam" id="PF13231">
    <property type="entry name" value="PMT_2"/>
    <property type="match status" value="1"/>
</dbReference>
<keyword evidence="6 8" id="KW-1133">Transmembrane helix</keyword>
<evidence type="ECO:0000256" key="3">
    <source>
        <dbReference type="ARBA" id="ARBA00022676"/>
    </source>
</evidence>
<evidence type="ECO:0000256" key="1">
    <source>
        <dbReference type="ARBA" id="ARBA00004651"/>
    </source>
</evidence>
<keyword evidence="2" id="KW-1003">Cell membrane</keyword>
<evidence type="ECO:0000256" key="5">
    <source>
        <dbReference type="ARBA" id="ARBA00022692"/>
    </source>
</evidence>
<dbReference type="InterPro" id="IPR038731">
    <property type="entry name" value="RgtA/B/C-like"/>
</dbReference>